<proteinExistence type="inferred from homology"/>
<organism evidence="2 3">
    <name type="scientific">Haloplanus salinus</name>
    <dbReference type="NCBI Taxonomy" id="1126245"/>
    <lineage>
        <taxon>Archaea</taxon>
        <taxon>Methanobacteriati</taxon>
        <taxon>Methanobacteriota</taxon>
        <taxon>Stenosarchaea group</taxon>
        <taxon>Halobacteria</taxon>
        <taxon>Halobacteriales</taxon>
        <taxon>Haloferacaceae</taxon>
        <taxon>Haloplanus</taxon>
    </lineage>
</organism>
<dbReference type="RefSeq" id="WP_114449679.1">
    <property type="nucleotide sequence ID" value="NZ_QPHM01000001.1"/>
</dbReference>
<dbReference type="GO" id="GO:0016853">
    <property type="term" value="F:isomerase activity"/>
    <property type="evidence" value="ECO:0007669"/>
    <property type="project" value="UniProtKB-KW"/>
</dbReference>
<dbReference type="AlphaFoldDB" id="A0A368NBV7"/>
<dbReference type="SUPFAM" id="SSF51366">
    <property type="entry name" value="Ribulose-phoshate binding barrel"/>
    <property type="match status" value="1"/>
</dbReference>
<sequence>MDTEAVFGAERPVVGMVHLPALPGAPGYDDAGGREAVHAAARRDTRRLDAGGVDALMIENFGDAPFYPDSVPRHVVAELTALVGTVRAATDRPVGVNVLRNDGPGAVAVAAATGAAFVRVNVHVGARVADQGLVEGRAHETMRLRDRLDADVCVLADVDVKHSTPLGSGGSAVDRLGEATERGLADGVIVTGAGTGQAADLGTVRQAAAVRDDAGLDTPVFVGSGVTAETVGETLAVADGVVVGSALKMAGDASNPVSVERVERLVAAADGVR</sequence>
<dbReference type="PANTHER" id="PTHR21381">
    <property type="entry name" value="ZGC:162297"/>
    <property type="match status" value="1"/>
</dbReference>
<evidence type="ECO:0000313" key="2">
    <source>
        <dbReference type="EMBL" id="RCU48067.1"/>
    </source>
</evidence>
<comment type="similarity">
    <text evidence="1">Belongs to the BtpA family.</text>
</comment>
<comment type="caution">
    <text evidence="2">The sequence shown here is derived from an EMBL/GenBank/DDBJ whole genome shotgun (WGS) entry which is preliminary data.</text>
</comment>
<dbReference type="InterPro" id="IPR005137">
    <property type="entry name" value="BtpA"/>
</dbReference>
<accession>A0A368NBV7</accession>
<evidence type="ECO:0000313" key="3">
    <source>
        <dbReference type="Proteomes" id="UP000252189"/>
    </source>
</evidence>
<gene>
    <name evidence="2" type="ORF">DU504_12605</name>
</gene>
<dbReference type="PIRSF" id="PIRSF005956">
    <property type="entry name" value="BtpA"/>
    <property type="match status" value="1"/>
</dbReference>
<evidence type="ECO:0000256" key="1">
    <source>
        <dbReference type="ARBA" id="ARBA00006007"/>
    </source>
</evidence>
<keyword evidence="3" id="KW-1185">Reference proteome</keyword>
<dbReference type="EMBL" id="QPHM01000001">
    <property type="protein sequence ID" value="RCU48067.1"/>
    <property type="molecule type" value="Genomic_DNA"/>
</dbReference>
<dbReference type="PANTHER" id="PTHR21381:SF3">
    <property type="entry name" value="SGC REGION PROTEIN SGCQ-RELATED"/>
    <property type="match status" value="1"/>
</dbReference>
<name>A0A368NBV7_9EURY</name>
<dbReference type="Pfam" id="PF03437">
    <property type="entry name" value="BtpA"/>
    <property type="match status" value="1"/>
</dbReference>
<dbReference type="InterPro" id="IPR011060">
    <property type="entry name" value="RibuloseP-bd_barrel"/>
</dbReference>
<dbReference type="Gene3D" id="3.20.20.70">
    <property type="entry name" value="Aldolase class I"/>
    <property type="match status" value="1"/>
</dbReference>
<dbReference type="OrthoDB" id="38543at2157"/>
<reference evidence="2 3" key="1">
    <citation type="submission" date="2018-07" db="EMBL/GenBank/DDBJ databases">
        <title>Genome sequences of Haloplanus salinus JCM 18368T.</title>
        <authorList>
            <person name="Kim Y.B."/>
            <person name="Roh S.W."/>
        </authorList>
    </citation>
    <scope>NUCLEOTIDE SEQUENCE [LARGE SCALE GENOMIC DNA]</scope>
    <source>
        <strain evidence="2 3">JCM 18368</strain>
    </source>
</reference>
<dbReference type="InterPro" id="IPR013785">
    <property type="entry name" value="Aldolase_TIM"/>
</dbReference>
<dbReference type="NCBIfam" id="TIGR00259">
    <property type="entry name" value="thylakoid_BtpA"/>
    <property type="match status" value="1"/>
</dbReference>
<dbReference type="Proteomes" id="UP000252189">
    <property type="component" value="Unassembled WGS sequence"/>
</dbReference>
<keyword evidence="2" id="KW-0413">Isomerase</keyword>
<protein>
    <submittedName>
        <fullName evidence="2">Phosphorybosylanthranilate isomerase</fullName>
    </submittedName>
</protein>